<comment type="caution">
    <text evidence="2">The sequence shown here is derived from an EMBL/GenBank/DDBJ whole genome shotgun (WGS) entry which is preliminary data.</text>
</comment>
<evidence type="ECO:0000313" key="3">
    <source>
        <dbReference type="Proteomes" id="UP001385951"/>
    </source>
</evidence>
<gene>
    <name evidence="2" type="ORF">QCA50_012434</name>
</gene>
<feature type="compositionally biased region" description="Polar residues" evidence="1">
    <location>
        <begin position="391"/>
        <end position="402"/>
    </location>
</feature>
<feature type="compositionally biased region" description="Low complexity" evidence="1">
    <location>
        <begin position="434"/>
        <end position="459"/>
    </location>
</feature>
<keyword evidence="3" id="KW-1185">Reference proteome</keyword>
<evidence type="ECO:0000313" key="2">
    <source>
        <dbReference type="EMBL" id="KAK7684487.1"/>
    </source>
</evidence>
<feature type="compositionally biased region" description="Basic residues" evidence="1">
    <location>
        <begin position="535"/>
        <end position="548"/>
    </location>
</feature>
<feature type="region of interest" description="Disordered" evidence="1">
    <location>
        <begin position="528"/>
        <end position="561"/>
    </location>
</feature>
<reference evidence="2 3" key="1">
    <citation type="submission" date="2022-09" db="EMBL/GenBank/DDBJ databases">
        <authorList>
            <person name="Palmer J.M."/>
        </authorList>
    </citation>
    <scope>NUCLEOTIDE SEQUENCE [LARGE SCALE GENOMIC DNA]</scope>
    <source>
        <strain evidence="2 3">DSM 7382</strain>
    </source>
</reference>
<proteinExistence type="predicted"/>
<feature type="region of interest" description="Disordered" evidence="1">
    <location>
        <begin position="370"/>
        <end position="486"/>
    </location>
</feature>
<dbReference type="EMBL" id="JASBNA010000025">
    <property type="protein sequence ID" value="KAK7684487.1"/>
    <property type="molecule type" value="Genomic_DNA"/>
</dbReference>
<feature type="region of interest" description="Disordered" evidence="1">
    <location>
        <begin position="36"/>
        <end position="59"/>
    </location>
</feature>
<feature type="compositionally biased region" description="Pro residues" evidence="1">
    <location>
        <begin position="374"/>
        <end position="387"/>
    </location>
</feature>
<dbReference type="Proteomes" id="UP001385951">
    <property type="component" value="Unassembled WGS sequence"/>
</dbReference>
<evidence type="ECO:0000256" key="1">
    <source>
        <dbReference type="SAM" id="MobiDB-lite"/>
    </source>
</evidence>
<sequence>MPRAVETNRVYLRRLNFKHRHIQVNRKQTDVHLKKKKTEPRTLTPGEKEARKARRADKKEYETKKLAEAQEKVWQLAVGLAQDLGKTADHWHQSLMQLARLAKASRKTSLWNAFVLLRIMQRNEALPEGAAKVSVNDPGVMAELSQEWAVMSEEEHQAVAGERTKQLAEDRETKATGTHTVSINAFHDVNATVVQLENMLRDLWLRTGTECLLFVVRSSVEHYNRPAVVESSPRVKNYFKFSFNQLPSQWVLSLEAHCVNGMNGVKNKYAEDLQTMQSECSAKIFEQLQLATAPANVGRMNYENFGTLTRRHRIVYQNWPVTFCSPVRLNTVELHTLHDLLHGPNPPSLFRHLTNSEYVVFEDAIKRGTLETLPPLPPTNVPVPTLLPGPSNSVPSGRSGANTDDLDTTDLAPQSTMGPPASSATSSPPPPSNPLIRIPSTPSTSSALTPSTPSTLPAPSTFPPPTPSTSTSVAAPPPAPRGGIVISFNGKQSTLVAPKPHAKRRDADMTVAERNAANAALIAEKLAKKAEKQARKAASKGTKTRKRQNPGGNGATDNVGS</sequence>
<protein>
    <submittedName>
        <fullName evidence="2">Uncharacterized protein</fullName>
    </submittedName>
</protein>
<dbReference type="AlphaFoldDB" id="A0AAW0FWC6"/>
<name>A0AAW0FWC6_9APHY</name>
<organism evidence="2 3">
    <name type="scientific">Cerrena zonata</name>
    <dbReference type="NCBI Taxonomy" id="2478898"/>
    <lineage>
        <taxon>Eukaryota</taxon>
        <taxon>Fungi</taxon>
        <taxon>Dikarya</taxon>
        <taxon>Basidiomycota</taxon>
        <taxon>Agaricomycotina</taxon>
        <taxon>Agaricomycetes</taxon>
        <taxon>Polyporales</taxon>
        <taxon>Cerrenaceae</taxon>
        <taxon>Cerrena</taxon>
    </lineage>
</organism>
<accession>A0AAW0FWC6</accession>